<reference evidence="1 2" key="1">
    <citation type="submission" date="2018-02" db="EMBL/GenBank/DDBJ databases">
        <title>Draft genome of wild Prunus yedoensis var. nudiflora.</title>
        <authorList>
            <person name="Baek S."/>
            <person name="Kim J.-H."/>
            <person name="Choi K."/>
            <person name="Kim G.-B."/>
            <person name="Cho A."/>
            <person name="Jang H."/>
            <person name="Shin C.-H."/>
            <person name="Yu H.-J."/>
            <person name="Mun J.-H."/>
        </authorList>
    </citation>
    <scope>NUCLEOTIDE SEQUENCE [LARGE SCALE GENOMIC DNA]</scope>
    <source>
        <strain evidence="2">cv. Jeju island</strain>
        <tissue evidence="1">Leaf</tissue>
    </source>
</reference>
<evidence type="ECO:0000313" key="2">
    <source>
        <dbReference type="Proteomes" id="UP000250321"/>
    </source>
</evidence>
<keyword evidence="2" id="KW-1185">Reference proteome</keyword>
<name>A0A314ZU54_PRUYE</name>
<evidence type="ECO:0000313" key="1">
    <source>
        <dbReference type="EMBL" id="PQQ20964.1"/>
    </source>
</evidence>
<dbReference type="AlphaFoldDB" id="A0A314ZU54"/>
<dbReference type="EMBL" id="PJQY01000022">
    <property type="protein sequence ID" value="PQQ20964.1"/>
    <property type="molecule type" value="Genomic_DNA"/>
</dbReference>
<dbReference type="Proteomes" id="UP000250321">
    <property type="component" value="Unassembled WGS sequence"/>
</dbReference>
<sequence length="57" mass="6708">MGGDYFIERTELIKLLPLEGVEYIFYNLCISTKLDPEDLLEYMEAFIPTLLLYAEEK</sequence>
<protein>
    <submittedName>
        <fullName evidence="1">Uncharacterized protein</fullName>
    </submittedName>
</protein>
<dbReference type="OrthoDB" id="10290314at2759"/>
<comment type="caution">
    <text evidence="1">The sequence shown here is derived from an EMBL/GenBank/DDBJ whole genome shotgun (WGS) entry which is preliminary data.</text>
</comment>
<gene>
    <name evidence="1" type="ORF">Pyn_17071</name>
</gene>
<organism evidence="1 2">
    <name type="scientific">Prunus yedoensis var. nudiflora</name>
    <dbReference type="NCBI Taxonomy" id="2094558"/>
    <lineage>
        <taxon>Eukaryota</taxon>
        <taxon>Viridiplantae</taxon>
        <taxon>Streptophyta</taxon>
        <taxon>Embryophyta</taxon>
        <taxon>Tracheophyta</taxon>
        <taxon>Spermatophyta</taxon>
        <taxon>Magnoliopsida</taxon>
        <taxon>eudicotyledons</taxon>
        <taxon>Gunneridae</taxon>
        <taxon>Pentapetalae</taxon>
        <taxon>rosids</taxon>
        <taxon>fabids</taxon>
        <taxon>Rosales</taxon>
        <taxon>Rosaceae</taxon>
        <taxon>Amygdaloideae</taxon>
        <taxon>Amygdaleae</taxon>
        <taxon>Prunus</taxon>
    </lineage>
</organism>
<proteinExistence type="predicted"/>
<accession>A0A314ZU54</accession>